<dbReference type="EMBL" id="KZ293645">
    <property type="protein sequence ID" value="PBL01685.1"/>
    <property type="molecule type" value="Genomic_DNA"/>
</dbReference>
<evidence type="ECO:0000313" key="2">
    <source>
        <dbReference type="Proteomes" id="UP000217790"/>
    </source>
</evidence>
<reference evidence="2" key="1">
    <citation type="journal article" date="2017" name="Nat. Ecol. Evol.">
        <title>Genome expansion and lineage-specific genetic innovations in the forest pathogenic fungi Armillaria.</title>
        <authorList>
            <person name="Sipos G."/>
            <person name="Prasanna A.N."/>
            <person name="Walter M.C."/>
            <person name="O'Connor E."/>
            <person name="Balint B."/>
            <person name="Krizsan K."/>
            <person name="Kiss B."/>
            <person name="Hess J."/>
            <person name="Varga T."/>
            <person name="Slot J."/>
            <person name="Riley R."/>
            <person name="Boka B."/>
            <person name="Rigling D."/>
            <person name="Barry K."/>
            <person name="Lee J."/>
            <person name="Mihaltcheva S."/>
            <person name="LaButti K."/>
            <person name="Lipzen A."/>
            <person name="Waldron R."/>
            <person name="Moloney N.M."/>
            <person name="Sperisen C."/>
            <person name="Kredics L."/>
            <person name="Vagvoelgyi C."/>
            <person name="Patrignani A."/>
            <person name="Fitzpatrick D."/>
            <person name="Nagy I."/>
            <person name="Doyle S."/>
            <person name="Anderson J.B."/>
            <person name="Grigoriev I.V."/>
            <person name="Gueldener U."/>
            <person name="Muensterkoetter M."/>
            <person name="Nagy L.G."/>
        </authorList>
    </citation>
    <scope>NUCLEOTIDE SEQUENCE [LARGE SCALE GENOMIC DNA]</scope>
    <source>
        <strain evidence="2">Ar21-2</strain>
    </source>
</reference>
<dbReference type="AlphaFoldDB" id="A0A2H3E6B2"/>
<accession>A0A2H3E6B2</accession>
<sequence>MVLSRARSSIAVRAPLSGVNSLCRKSWAVKGGNFVPSNLGSRLSKRVMAGSTSAGGSISSVVSPASGTGVDSMCGRRAMMFIALIWLIRSCISAISSSRFLEVPGVALGSNSWRALSSVSSCVRRARMRMPGLVSSVFRLCCGTVAQDAYFYQKNSRA</sequence>
<keyword evidence="2" id="KW-1185">Reference proteome</keyword>
<evidence type="ECO:0000313" key="1">
    <source>
        <dbReference type="EMBL" id="PBL01685.1"/>
    </source>
</evidence>
<dbReference type="Proteomes" id="UP000217790">
    <property type="component" value="Unassembled WGS sequence"/>
</dbReference>
<name>A0A2H3E6B2_ARMGA</name>
<gene>
    <name evidence="1" type="ORF">ARMGADRAFT_224960</name>
</gene>
<organism evidence="1 2">
    <name type="scientific">Armillaria gallica</name>
    <name type="common">Bulbous honey fungus</name>
    <name type="synonym">Armillaria bulbosa</name>
    <dbReference type="NCBI Taxonomy" id="47427"/>
    <lineage>
        <taxon>Eukaryota</taxon>
        <taxon>Fungi</taxon>
        <taxon>Dikarya</taxon>
        <taxon>Basidiomycota</taxon>
        <taxon>Agaricomycotina</taxon>
        <taxon>Agaricomycetes</taxon>
        <taxon>Agaricomycetidae</taxon>
        <taxon>Agaricales</taxon>
        <taxon>Marasmiineae</taxon>
        <taxon>Physalacriaceae</taxon>
        <taxon>Armillaria</taxon>
    </lineage>
</organism>
<dbReference type="InParanoid" id="A0A2H3E6B2"/>
<protein>
    <submittedName>
        <fullName evidence="1">Uncharacterized protein</fullName>
    </submittedName>
</protein>
<proteinExistence type="predicted"/>